<sequence length="97" mass="10903">MDYALTLAAVALLIGVYLNEQAADRRAKRLTLQLTRLERKTDLLLAHAGIPEPEDPRMAELDALLTQGKKIQAIKLHREVTGSDLVEAKEAVERRMR</sequence>
<accession>A0ABQ2JUC8</accession>
<dbReference type="Gene3D" id="3.30.1390.10">
    <property type="match status" value="1"/>
</dbReference>
<evidence type="ECO:0008006" key="3">
    <source>
        <dbReference type="Google" id="ProtNLM"/>
    </source>
</evidence>
<organism evidence="1 2">
    <name type="scientific">Streptomyces kronopolitis</name>
    <dbReference type="NCBI Taxonomy" id="1612435"/>
    <lineage>
        <taxon>Bacteria</taxon>
        <taxon>Bacillati</taxon>
        <taxon>Actinomycetota</taxon>
        <taxon>Actinomycetes</taxon>
        <taxon>Kitasatosporales</taxon>
        <taxon>Streptomycetaceae</taxon>
        <taxon>Streptomyces</taxon>
    </lineage>
</organism>
<evidence type="ECO:0000313" key="2">
    <source>
        <dbReference type="Proteomes" id="UP000600080"/>
    </source>
</evidence>
<dbReference type="EMBL" id="BMND01000029">
    <property type="protein sequence ID" value="GGN57646.1"/>
    <property type="molecule type" value="Genomic_DNA"/>
</dbReference>
<dbReference type="GeneID" id="301551008"/>
<gene>
    <name evidence="1" type="ORF">GCM10012285_53270</name>
</gene>
<dbReference type="RefSeq" id="WP_189102202.1">
    <property type="nucleotide sequence ID" value="NZ_BMND01000029.1"/>
</dbReference>
<comment type="caution">
    <text evidence="1">The sequence shown here is derived from an EMBL/GenBank/DDBJ whole genome shotgun (WGS) entry which is preliminary data.</text>
</comment>
<evidence type="ECO:0000313" key="1">
    <source>
        <dbReference type="EMBL" id="GGN57646.1"/>
    </source>
</evidence>
<dbReference type="InterPro" id="IPR014719">
    <property type="entry name" value="Ribosomal_bL12_C/ClpS-like"/>
</dbReference>
<keyword evidence="2" id="KW-1185">Reference proteome</keyword>
<name>A0ABQ2JUC8_9ACTN</name>
<protein>
    <recommendedName>
        <fullName evidence="3">Ribosomal protein L7/L12 C-terminal domain-containing protein</fullName>
    </recommendedName>
</protein>
<reference evidence="2" key="1">
    <citation type="journal article" date="2019" name="Int. J. Syst. Evol. Microbiol.">
        <title>The Global Catalogue of Microorganisms (GCM) 10K type strain sequencing project: providing services to taxonomists for standard genome sequencing and annotation.</title>
        <authorList>
            <consortium name="The Broad Institute Genomics Platform"/>
            <consortium name="The Broad Institute Genome Sequencing Center for Infectious Disease"/>
            <person name="Wu L."/>
            <person name="Ma J."/>
        </authorList>
    </citation>
    <scope>NUCLEOTIDE SEQUENCE [LARGE SCALE GENOMIC DNA]</scope>
    <source>
        <strain evidence="2">CGMCC 4.7323</strain>
    </source>
</reference>
<dbReference type="Proteomes" id="UP000600080">
    <property type="component" value="Unassembled WGS sequence"/>
</dbReference>
<proteinExistence type="predicted"/>